<organism evidence="1 2">
    <name type="scientific">Euplotes crassus</name>
    <dbReference type="NCBI Taxonomy" id="5936"/>
    <lineage>
        <taxon>Eukaryota</taxon>
        <taxon>Sar</taxon>
        <taxon>Alveolata</taxon>
        <taxon>Ciliophora</taxon>
        <taxon>Intramacronucleata</taxon>
        <taxon>Spirotrichea</taxon>
        <taxon>Hypotrichia</taxon>
        <taxon>Euplotida</taxon>
        <taxon>Euplotidae</taxon>
        <taxon>Moneuplotes</taxon>
    </lineage>
</organism>
<gene>
    <name evidence="1" type="ORF">ECRASSUSDP1_LOCUS3566</name>
</gene>
<reference evidence="1" key="1">
    <citation type="submission" date="2023-07" db="EMBL/GenBank/DDBJ databases">
        <authorList>
            <consortium name="AG Swart"/>
            <person name="Singh M."/>
            <person name="Singh A."/>
            <person name="Seah K."/>
            <person name="Emmerich C."/>
        </authorList>
    </citation>
    <scope>NUCLEOTIDE SEQUENCE</scope>
    <source>
        <strain evidence="1">DP1</strain>
    </source>
</reference>
<protein>
    <submittedName>
        <fullName evidence="1">Uncharacterized protein</fullName>
    </submittedName>
</protein>
<evidence type="ECO:0000313" key="2">
    <source>
        <dbReference type="Proteomes" id="UP001295684"/>
    </source>
</evidence>
<keyword evidence="2" id="KW-1185">Reference proteome</keyword>
<accession>A0AAD1U8J8</accession>
<evidence type="ECO:0000313" key="1">
    <source>
        <dbReference type="EMBL" id="CAI2362244.1"/>
    </source>
</evidence>
<name>A0AAD1U8J8_EUPCR</name>
<dbReference type="AlphaFoldDB" id="A0AAD1U8J8"/>
<sequence length="561" mass="65719">MEMYAYICRDIRSLLFNFSHSINILKYYGSLSQCNCLLLGLCRQTRELWEKNSQAYAYGLVADGTRRTLICYESFDSTVTDYFENIRDISEFHLFEYVLQLQSEDCIRKFCEFIKGFKNRSFVKFKRIEIDNVHTAGMTCALLNSPYDVLRELSLDTSCIQINKLQNFIPYSAKDLLKYTHELDLSTITQGSHEDLAKFVTYDCVKGINQFNFDSKVETLLDSDQYKDIIPVSIRQSCRQVCIKRFPKNDLLDTKAIGNVSQELAKVFPKFKETGSRLSIYRQFLFYSKELSSLLQEGVSLTSEFYTHPSFVILKDCNVWCYDYSLKAYLSFKVSKMLCKQFGIFELDFKPLKGFTVVSNDSILELQHIQSVQRCDSENMEIFEEYRIKIEQGLDYLHKGVNPFFIEGKDFEFIDGNDILIYCKPSKCEHLKIQLCRGVYFKKTIAALKKVRTEFLFLQVYDLNFTHLKLIELLAFKVTDISFDIREGELSKITLKEKRALRSAILGVKSLRSVTIIMNRKRQLLRRTDVDFKKQLARIFGKNLKVEITHNMPFEETSRYY</sequence>
<proteinExistence type="predicted"/>
<comment type="caution">
    <text evidence="1">The sequence shown here is derived from an EMBL/GenBank/DDBJ whole genome shotgun (WGS) entry which is preliminary data.</text>
</comment>
<dbReference type="Proteomes" id="UP001295684">
    <property type="component" value="Unassembled WGS sequence"/>
</dbReference>
<dbReference type="EMBL" id="CAMPGE010003410">
    <property type="protein sequence ID" value="CAI2362244.1"/>
    <property type="molecule type" value="Genomic_DNA"/>
</dbReference>